<keyword evidence="3" id="KW-0472">Membrane</keyword>
<keyword evidence="3" id="KW-0812">Transmembrane</keyword>
<accession>A0ABD3NH33</accession>
<feature type="transmembrane region" description="Helical" evidence="3">
    <location>
        <begin position="577"/>
        <end position="600"/>
    </location>
</feature>
<evidence type="ECO:0000256" key="3">
    <source>
        <dbReference type="SAM" id="Phobius"/>
    </source>
</evidence>
<gene>
    <name evidence="4" type="ORF">ACHAWO_003806</name>
</gene>
<name>A0ABD3NH33_9STRA</name>
<dbReference type="AlphaFoldDB" id="A0ABD3NH33"/>
<keyword evidence="5" id="KW-1185">Reference proteome</keyword>
<protein>
    <recommendedName>
        <fullName evidence="6">Letm1 RBD domain-containing protein</fullName>
    </recommendedName>
</protein>
<sequence length="685" mass="77416">MMGSHLKFLWLSTTGLCFQIISTCTLLQSSLLTSAFTTPLQHSSPISSLRNHRIITPPRKSYRILSPRYHDHMKLYATLPETPIQKPIASPHVPSRLVVRNDSKLRRLKDRMWVREALEDLTAAEFASSLSLEAEDTTGGVKSSKKRAVDFDNVLAKLDARVEEMCIQMTEETSPQNSTCYVLDRRVVGDEGKTTTENACYVLADDVGMGSVVYTTEQREALLTRLMATREKLVNFMEGSTTMMDDDDMEDIEDIRSQLQPTNYSSVDDTKSEVKSGFDPSLYVREDGTIDWDGALQDREALKKFGSAVWSRINGQDPENSGELNGERDGASFGDDFAHSKPVMAKIVETDAIREKKAYLDELTRLLNAMEVEQTKLLNSAISAGQAVANVNFATMNPTLRMKIRTSSDELEKKRGEVIFHTLNYELERIFTYLDGELGNTATKGYIPLQDRLNVAEFGLLESQIESFNRQMELGESLDGDVLAVVSDQLVDFKRRLGIDYILNDGITFDSEALQIWLKDIWIKTKKGFVFYVKGTRLFIDDIVFCLNLIGRALQGYTLKPREVRTLRRTFKDTITFIPVVIILLIPLSPIGHVLVFGAIQRVFPDFFPSCFTERRQNLLELYESTEYSAVTIDETWQEKLIRLSQASAFFASQLGNKIYASISGIELNIPDEEDHDEESSNNVT</sequence>
<evidence type="ECO:0000313" key="5">
    <source>
        <dbReference type="Proteomes" id="UP001530400"/>
    </source>
</evidence>
<feature type="region of interest" description="Disordered" evidence="2">
    <location>
        <begin position="313"/>
        <end position="335"/>
    </location>
</feature>
<evidence type="ECO:0000256" key="2">
    <source>
        <dbReference type="SAM" id="MobiDB-lite"/>
    </source>
</evidence>
<evidence type="ECO:0008006" key="6">
    <source>
        <dbReference type="Google" id="ProtNLM"/>
    </source>
</evidence>
<feature type="compositionally biased region" description="Polar residues" evidence="2">
    <location>
        <begin position="313"/>
        <end position="323"/>
    </location>
</feature>
<dbReference type="EMBL" id="JALLPJ020001164">
    <property type="protein sequence ID" value="KAL3775190.1"/>
    <property type="molecule type" value="Genomic_DNA"/>
</dbReference>
<proteinExistence type="predicted"/>
<keyword evidence="1" id="KW-0175">Coiled coil</keyword>
<organism evidence="4 5">
    <name type="scientific">Cyclotella atomus</name>
    <dbReference type="NCBI Taxonomy" id="382360"/>
    <lineage>
        <taxon>Eukaryota</taxon>
        <taxon>Sar</taxon>
        <taxon>Stramenopiles</taxon>
        <taxon>Ochrophyta</taxon>
        <taxon>Bacillariophyta</taxon>
        <taxon>Coscinodiscophyceae</taxon>
        <taxon>Thalassiosirophycidae</taxon>
        <taxon>Stephanodiscales</taxon>
        <taxon>Stephanodiscaceae</taxon>
        <taxon>Cyclotella</taxon>
    </lineage>
</organism>
<dbReference type="Proteomes" id="UP001530400">
    <property type="component" value="Unassembled WGS sequence"/>
</dbReference>
<reference evidence="4 5" key="1">
    <citation type="submission" date="2024-10" db="EMBL/GenBank/DDBJ databases">
        <title>Updated reference genomes for cyclostephanoid diatoms.</title>
        <authorList>
            <person name="Roberts W.R."/>
            <person name="Alverson A.J."/>
        </authorList>
    </citation>
    <scope>NUCLEOTIDE SEQUENCE [LARGE SCALE GENOMIC DNA]</scope>
    <source>
        <strain evidence="4 5">AJA010-31</strain>
    </source>
</reference>
<feature type="coiled-coil region" evidence="1">
    <location>
        <begin position="353"/>
        <end position="380"/>
    </location>
</feature>
<comment type="caution">
    <text evidence="4">The sequence shown here is derived from an EMBL/GenBank/DDBJ whole genome shotgun (WGS) entry which is preliminary data.</text>
</comment>
<keyword evidence="3" id="KW-1133">Transmembrane helix</keyword>
<evidence type="ECO:0000313" key="4">
    <source>
        <dbReference type="EMBL" id="KAL3775190.1"/>
    </source>
</evidence>
<evidence type="ECO:0000256" key="1">
    <source>
        <dbReference type="SAM" id="Coils"/>
    </source>
</evidence>